<evidence type="ECO:0008006" key="9">
    <source>
        <dbReference type="Google" id="ProtNLM"/>
    </source>
</evidence>
<dbReference type="PANTHER" id="PTHR30349">
    <property type="entry name" value="PHAGE INTEGRASE-RELATED"/>
    <property type="match status" value="1"/>
</dbReference>
<dbReference type="Gene3D" id="1.10.443.10">
    <property type="entry name" value="Intergrase catalytic core"/>
    <property type="match status" value="1"/>
</dbReference>
<dbReference type="AlphaFoldDB" id="A0A917FC25"/>
<protein>
    <recommendedName>
        <fullName evidence="9">Tyr recombinase domain-containing protein</fullName>
    </recommendedName>
</protein>
<reference evidence="7" key="2">
    <citation type="submission" date="2020-09" db="EMBL/GenBank/DDBJ databases">
        <authorList>
            <person name="Sun Q."/>
            <person name="Zhou Y."/>
        </authorList>
    </citation>
    <scope>NUCLEOTIDE SEQUENCE</scope>
    <source>
        <strain evidence="7">CGMCC 1.15254</strain>
    </source>
</reference>
<evidence type="ECO:0000313" key="7">
    <source>
        <dbReference type="EMBL" id="GGF66780.1"/>
    </source>
</evidence>
<name>A0A917FC25_9PROT</name>
<dbReference type="GO" id="GO:0006310">
    <property type="term" value="P:DNA recombination"/>
    <property type="evidence" value="ECO:0007669"/>
    <property type="project" value="UniProtKB-KW"/>
</dbReference>
<comment type="caution">
    <text evidence="7">The sequence shown here is derived from an EMBL/GenBank/DDBJ whole genome shotgun (WGS) entry which is preliminary data.</text>
</comment>
<gene>
    <name evidence="7" type="ORF">GCM10011332_21130</name>
</gene>
<keyword evidence="8" id="KW-1185">Reference proteome</keyword>
<reference evidence="7" key="1">
    <citation type="journal article" date="2014" name="Int. J. Syst. Evol. Microbiol.">
        <title>Complete genome sequence of Corynebacterium casei LMG S-19264T (=DSM 44701T), isolated from a smear-ripened cheese.</title>
        <authorList>
            <consortium name="US DOE Joint Genome Institute (JGI-PGF)"/>
            <person name="Walter F."/>
            <person name="Albersmeier A."/>
            <person name="Kalinowski J."/>
            <person name="Ruckert C."/>
        </authorList>
    </citation>
    <scope>NUCLEOTIDE SEQUENCE</scope>
    <source>
        <strain evidence="7">CGMCC 1.15254</strain>
    </source>
</reference>
<dbReference type="GO" id="GO:0003677">
    <property type="term" value="F:DNA binding"/>
    <property type="evidence" value="ECO:0007669"/>
    <property type="project" value="UniProtKB-KW"/>
</dbReference>
<evidence type="ECO:0000256" key="2">
    <source>
        <dbReference type="ARBA" id="ARBA00022908"/>
    </source>
</evidence>
<proteinExistence type="inferred from homology"/>
<evidence type="ECO:0000259" key="6">
    <source>
        <dbReference type="Pfam" id="PF20172"/>
    </source>
</evidence>
<sequence length="534" mass="61660">MVGLKNRLYLRGKTYWYQRHIPKEYRPHLQAKYGKGQFVRKSTKTRDYSEALLKAKAFDLEVEIQFQIAQRAIRPTVVSGLEMPQQLVNLGLGDVEERIYSSIMAELAPLLPTDADREKWASADMSAEELIVNAFEHTKFAGHYNVPTEHLIQQMKPRLIKQLLFEAGNSLGQFTPTYDHKTLEKTATNLIQREMEHPMSGSITVSEFIREFYDDGPTGGKKIKRLYGGSTEILRREYGNRALNSLNRNDLKRVKFIMANLPLYWSRNPEFKGMKPSRIVEEVDGEDYPTISHNTLQVNLRRMSSFFNYAYNEDYIEKNHAKGLWEGLEDTKRTSFDKQALIAFFKNYPYLHHPLGFIPLLALYHGARGVEVCSLKPENIFEENGVWVMHFTKTKTDKKTGKKGRKVPIHPFVLKLGFISFVNGRKGNDMLFEGARETDHSNAYATEIMFIMNEWLNIAGIKDEAHTFHSFRHTFKQFANSNRDIRMEDWKTIGGWVVAKDAGEGYGEKLTPDVTIESLKHLKFGIEDLILEIN</sequence>
<keyword evidence="3" id="KW-0238">DNA-binding</keyword>
<dbReference type="Proteomes" id="UP000632498">
    <property type="component" value="Unassembled WGS sequence"/>
</dbReference>
<dbReference type="InterPro" id="IPR002104">
    <property type="entry name" value="Integrase_catalytic"/>
</dbReference>
<dbReference type="InterPro" id="IPR011010">
    <property type="entry name" value="DNA_brk_join_enz"/>
</dbReference>
<evidence type="ECO:0000259" key="5">
    <source>
        <dbReference type="Pfam" id="PF00589"/>
    </source>
</evidence>
<feature type="domain" description="Tyr recombinase" evidence="5">
    <location>
        <begin position="359"/>
        <end position="475"/>
    </location>
</feature>
<keyword evidence="4" id="KW-0233">DNA recombination</keyword>
<dbReference type="GO" id="GO:0015074">
    <property type="term" value="P:DNA integration"/>
    <property type="evidence" value="ECO:0007669"/>
    <property type="project" value="UniProtKB-KW"/>
</dbReference>
<evidence type="ECO:0000256" key="3">
    <source>
        <dbReference type="ARBA" id="ARBA00023125"/>
    </source>
</evidence>
<dbReference type="InterPro" id="IPR013762">
    <property type="entry name" value="Integrase-like_cat_sf"/>
</dbReference>
<dbReference type="InterPro" id="IPR050090">
    <property type="entry name" value="Tyrosine_recombinase_XerCD"/>
</dbReference>
<dbReference type="RefSeq" id="WP_188664705.1">
    <property type="nucleotide sequence ID" value="NZ_BMHV01000014.1"/>
</dbReference>
<comment type="similarity">
    <text evidence="1">Belongs to the 'phage' integrase family.</text>
</comment>
<keyword evidence="2" id="KW-0229">DNA integration</keyword>
<organism evidence="7 8">
    <name type="scientific">Terasakiella brassicae</name>
    <dbReference type="NCBI Taxonomy" id="1634917"/>
    <lineage>
        <taxon>Bacteria</taxon>
        <taxon>Pseudomonadati</taxon>
        <taxon>Pseudomonadota</taxon>
        <taxon>Alphaproteobacteria</taxon>
        <taxon>Rhodospirillales</taxon>
        <taxon>Terasakiellaceae</taxon>
        <taxon>Terasakiella</taxon>
    </lineage>
</organism>
<feature type="domain" description="DUF6538" evidence="6">
    <location>
        <begin position="8"/>
        <end position="67"/>
    </location>
</feature>
<evidence type="ECO:0000256" key="4">
    <source>
        <dbReference type="ARBA" id="ARBA00023172"/>
    </source>
</evidence>
<evidence type="ECO:0000256" key="1">
    <source>
        <dbReference type="ARBA" id="ARBA00008857"/>
    </source>
</evidence>
<dbReference type="EMBL" id="BMHV01000014">
    <property type="protein sequence ID" value="GGF66780.1"/>
    <property type="molecule type" value="Genomic_DNA"/>
</dbReference>
<dbReference type="PANTHER" id="PTHR30349:SF41">
    <property type="entry name" value="INTEGRASE_RECOMBINASE PROTEIN MJ0367-RELATED"/>
    <property type="match status" value="1"/>
</dbReference>
<dbReference type="Pfam" id="PF20172">
    <property type="entry name" value="DUF6538"/>
    <property type="match status" value="1"/>
</dbReference>
<dbReference type="SUPFAM" id="SSF56349">
    <property type="entry name" value="DNA breaking-rejoining enzymes"/>
    <property type="match status" value="1"/>
</dbReference>
<evidence type="ECO:0000313" key="8">
    <source>
        <dbReference type="Proteomes" id="UP000632498"/>
    </source>
</evidence>
<dbReference type="InterPro" id="IPR046668">
    <property type="entry name" value="DUF6538"/>
</dbReference>
<dbReference type="Pfam" id="PF00589">
    <property type="entry name" value="Phage_integrase"/>
    <property type="match status" value="1"/>
</dbReference>
<accession>A0A917FC25</accession>